<protein>
    <submittedName>
        <fullName evidence="2">AMP-binding protein</fullName>
    </submittedName>
</protein>
<accession>A0ABT1VGP0</accession>
<organism evidence="2 3">
    <name type="scientific">Streptomyces rugosispiralis</name>
    <dbReference type="NCBI Taxonomy" id="2967341"/>
    <lineage>
        <taxon>Bacteria</taxon>
        <taxon>Bacillati</taxon>
        <taxon>Actinomycetota</taxon>
        <taxon>Actinomycetes</taxon>
        <taxon>Kitasatosporales</taxon>
        <taxon>Streptomycetaceae</taxon>
        <taxon>Streptomyces</taxon>
    </lineage>
</organism>
<reference evidence="2 3" key="1">
    <citation type="submission" date="2022-07" db="EMBL/GenBank/DDBJ databases">
        <authorList>
            <person name="Phongsopitanun W."/>
            <person name="Tanasupawat S."/>
        </authorList>
    </citation>
    <scope>NUCLEOTIDE SEQUENCE [LARGE SCALE GENOMIC DNA]</scope>
    <source>
        <strain evidence="2 3">RCU-064</strain>
    </source>
</reference>
<feature type="non-terminal residue" evidence="2">
    <location>
        <position position="104"/>
    </location>
</feature>
<comment type="caution">
    <text evidence="2">The sequence shown here is derived from an EMBL/GenBank/DDBJ whole genome shotgun (WGS) entry which is preliminary data.</text>
</comment>
<dbReference type="InterPro" id="IPR042099">
    <property type="entry name" value="ANL_N_sf"/>
</dbReference>
<evidence type="ECO:0000259" key="1">
    <source>
        <dbReference type="Pfam" id="PF00501"/>
    </source>
</evidence>
<dbReference type="Proteomes" id="UP001204746">
    <property type="component" value="Unassembled WGS sequence"/>
</dbReference>
<feature type="non-terminal residue" evidence="2">
    <location>
        <position position="1"/>
    </location>
</feature>
<gene>
    <name evidence="2" type="ORF">NP777_47390</name>
</gene>
<dbReference type="PANTHER" id="PTHR45527:SF14">
    <property type="entry name" value="PLIPASTATIN SYNTHASE SUBUNIT B"/>
    <property type="match status" value="1"/>
</dbReference>
<proteinExistence type="predicted"/>
<dbReference type="SUPFAM" id="SSF56801">
    <property type="entry name" value="Acetyl-CoA synthetase-like"/>
    <property type="match status" value="1"/>
</dbReference>
<name>A0ABT1VGP0_9ACTN</name>
<keyword evidence="3" id="KW-1185">Reference proteome</keyword>
<dbReference type="InterPro" id="IPR000873">
    <property type="entry name" value="AMP-dep_synth/lig_dom"/>
</dbReference>
<dbReference type="EMBL" id="JANIAA010000268">
    <property type="protein sequence ID" value="MCQ8195706.1"/>
    <property type="molecule type" value="Genomic_DNA"/>
</dbReference>
<evidence type="ECO:0000313" key="3">
    <source>
        <dbReference type="Proteomes" id="UP001204746"/>
    </source>
</evidence>
<dbReference type="RefSeq" id="WP_256656401.1">
    <property type="nucleotide sequence ID" value="NZ_JANIAA010000268.1"/>
</dbReference>
<evidence type="ECO:0000313" key="2">
    <source>
        <dbReference type="EMBL" id="MCQ8195706.1"/>
    </source>
</evidence>
<dbReference type="Gene3D" id="3.40.50.12780">
    <property type="entry name" value="N-terminal domain of ligase-like"/>
    <property type="match status" value="1"/>
</dbReference>
<dbReference type="PANTHER" id="PTHR45527">
    <property type="entry name" value="NONRIBOSOMAL PEPTIDE SYNTHETASE"/>
    <property type="match status" value="1"/>
</dbReference>
<feature type="domain" description="AMP-dependent synthetase/ligase" evidence="1">
    <location>
        <begin position="6"/>
        <end position="77"/>
    </location>
</feature>
<dbReference type="Pfam" id="PF00501">
    <property type="entry name" value="AMP-binding"/>
    <property type="match status" value="1"/>
</dbReference>
<sequence>GDTGPVLVNMYGITETTVHVSYAALDSRIATPGAGSVIGVGIPDLRVYVLDDGLRPVPVGVAGEMYVGGAGVARGYWDRPGLTAGRFVADPFGPAGSRMYRTGD</sequence>